<protein>
    <submittedName>
        <fullName evidence="1">Uncharacterized protein</fullName>
    </submittedName>
</protein>
<sequence>MATTNAGADAPEKTEKQIAAEALVALMAPGKAISQMSVSGDAAGEPTIIAIYLTQPVG</sequence>
<reference evidence="1 2" key="1">
    <citation type="submission" date="2020-03" db="EMBL/GenBank/DDBJ databases">
        <authorList>
            <person name="Wang L."/>
            <person name="He N."/>
            <person name="Li Y."/>
            <person name="Fang Y."/>
            <person name="Zhang F."/>
        </authorList>
    </citation>
    <scope>NUCLEOTIDE SEQUENCE [LARGE SCALE GENOMIC DNA]</scope>
    <source>
        <strain evidence="1 2">36D10-4-7</strain>
    </source>
</reference>
<organism evidence="1 2">
    <name type="scientific">Sphingomonas corticis</name>
    <dbReference type="NCBI Taxonomy" id="2722791"/>
    <lineage>
        <taxon>Bacteria</taxon>
        <taxon>Pseudomonadati</taxon>
        <taxon>Pseudomonadota</taxon>
        <taxon>Alphaproteobacteria</taxon>
        <taxon>Sphingomonadales</taxon>
        <taxon>Sphingomonadaceae</taxon>
        <taxon>Sphingomonas</taxon>
    </lineage>
</organism>
<evidence type="ECO:0000313" key="1">
    <source>
        <dbReference type="EMBL" id="NJR80464.1"/>
    </source>
</evidence>
<proteinExistence type="predicted"/>
<evidence type="ECO:0000313" key="2">
    <source>
        <dbReference type="Proteomes" id="UP000732399"/>
    </source>
</evidence>
<keyword evidence="2" id="KW-1185">Reference proteome</keyword>
<comment type="caution">
    <text evidence="1">The sequence shown here is derived from an EMBL/GenBank/DDBJ whole genome shotgun (WGS) entry which is preliminary data.</text>
</comment>
<dbReference type="EMBL" id="JAAVJH010000018">
    <property type="protein sequence ID" value="NJR80464.1"/>
    <property type="molecule type" value="Genomic_DNA"/>
</dbReference>
<name>A0ABX1CRD0_9SPHN</name>
<dbReference type="RefSeq" id="WP_168136018.1">
    <property type="nucleotide sequence ID" value="NZ_JAAVJH010000018.1"/>
</dbReference>
<accession>A0ABX1CRD0</accession>
<dbReference type="Proteomes" id="UP000732399">
    <property type="component" value="Unassembled WGS sequence"/>
</dbReference>
<gene>
    <name evidence="1" type="ORF">HBH26_17945</name>
</gene>